<protein>
    <submittedName>
        <fullName evidence="5">Anthranilate 1,2-dioxygenase small subunit</fullName>
        <ecNumber evidence="5">1.14.12.1</ecNumber>
    </submittedName>
</protein>
<keyword evidence="6" id="KW-1185">Reference proteome</keyword>
<dbReference type="RefSeq" id="WP_151132324.1">
    <property type="nucleotide sequence ID" value="NZ_CP043311.1"/>
</dbReference>
<evidence type="ECO:0000256" key="3">
    <source>
        <dbReference type="ARBA" id="ARBA00022964"/>
    </source>
</evidence>
<evidence type="ECO:0000256" key="1">
    <source>
        <dbReference type="ARBA" id="ARBA00009570"/>
    </source>
</evidence>
<dbReference type="CDD" id="cd00667">
    <property type="entry name" value="ring_hydroxylating_dioxygenases_beta"/>
    <property type="match status" value="1"/>
</dbReference>
<dbReference type="EC" id="1.14.12.1" evidence="5"/>
<organism evidence="5 6">
    <name type="scientific">Metapseudomonas lalkuanensis</name>
    <dbReference type="NCBI Taxonomy" id="2604832"/>
    <lineage>
        <taxon>Bacteria</taxon>
        <taxon>Pseudomonadati</taxon>
        <taxon>Pseudomonadota</taxon>
        <taxon>Gammaproteobacteria</taxon>
        <taxon>Pseudomonadales</taxon>
        <taxon>Pseudomonadaceae</taxon>
        <taxon>Metapseudomonas</taxon>
    </lineage>
</organism>
<proteinExistence type="inferred from homology"/>
<dbReference type="EMBL" id="CP043311">
    <property type="protein sequence ID" value="QEY61780.1"/>
    <property type="molecule type" value="Genomic_DNA"/>
</dbReference>
<dbReference type="PANTHER" id="PTHR41534">
    <property type="entry name" value="BLR3401 PROTEIN"/>
    <property type="match status" value="1"/>
</dbReference>
<evidence type="ECO:0000256" key="2">
    <source>
        <dbReference type="ARBA" id="ARBA00022797"/>
    </source>
</evidence>
<keyword evidence="2" id="KW-0058">Aromatic hydrocarbons catabolism</keyword>
<comment type="similarity">
    <text evidence="1">Belongs to the bacterial ring-hydroxylating dioxygenase beta subunit family.</text>
</comment>
<evidence type="ECO:0000313" key="6">
    <source>
        <dbReference type="Proteomes" id="UP000327179"/>
    </source>
</evidence>
<dbReference type="GO" id="GO:0019380">
    <property type="term" value="P:3-phenylpropionate catabolic process"/>
    <property type="evidence" value="ECO:0007669"/>
    <property type="project" value="TreeGrafter"/>
</dbReference>
<dbReference type="InterPro" id="IPR017640">
    <property type="entry name" value="Anthranilate_1-2-diOase_ssu"/>
</dbReference>
<dbReference type="PANTHER" id="PTHR41534:SF1">
    <property type="entry name" value="BLR3401 PROTEIN"/>
    <property type="match status" value="1"/>
</dbReference>
<dbReference type="KEGG" id="plal:FXN65_06800"/>
<dbReference type="Pfam" id="PF00866">
    <property type="entry name" value="Ring_hydroxyl_B"/>
    <property type="match status" value="1"/>
</dbReference>
<keyword evidence="3 5" id="KW-0223">Dioxygenase</keyword>
<dbReference type="AlphaFoldDB" id="A0A5J6QGW8"/>
<dbReference type="InterPro" id="IPR032710">
    <property type="entry name" value="NTF2-like_dom_sf"/>
</dbReference>
<dbReference type="NCBIfam" id="TIGR03231">
    <property type="entry name" value="anthran_1_2_B"/>
    <property type="match status" value="1"/>
</dbReference>
<dbReference type="Gene3D" id="3.10.450.50">
    <property type="match status" value="1"/>
</dbReference>
<dbReference type="GO" id="GO:0018618">
    <property type="term" value="F:anthranilate 1,2-dioxygenase (deaminating, decarboxylating) activity"/>
    <property type="evidence" value="ECO:0007669"/>
    <property type="project" value="UniProtKB-EC"/>
</dbReference>
<name>A0A5J6QGW8_9GAMM</name>
<dbReference type="InterPro" id="IPR000391">
    <property type="entry name" value="Rng_hydr_dOase-bsu"/>
</dbReference>
<gene>
    <name evidence="5" type="primary">antB</name>
    <name evidence="5" type="ORF">FXN65_06800</name>
</gene>
<evidence type="ECO:0000256" key="4">
    <source>
        <dbReference type="ARBA" id="ARBA00023002"/>
    </source>
</evidence>
<sequence length="163" mass="19445">MNPQLQYQIEQFLYAKSALCDAQDWDAYLDLFDEQCEYHLPQWDSEHEYTRDPKRGMSLIYYSNRSGLEDRVFRIRTGKAASTIPMPRTLHQISNVRIKEREDGQLEVKANWHTLYFRLGQSEQFFGHATYHLKPVGESWKITRKHMLLLNDTINSVLDFYHL</sequence>
<dbReference type="Proteomes" id="UP000327179">
    <property type="component" value="Chromosome"/>
</dbReference>
<keyword evidence="4 5" id="KW-0560">Oxidoreductase</keyword>
<evidence type="ECO:0000313" key="5">
    <source>
        <dbReference type="EMBL" id="QEY61780.1"/>
    </source>
</evidence>
<reference evidence="5 6" key="1">
    <citation type="submission" date="2019-08" db="EMBL/GenBank/DDBJ databases">
        <title>Whole-genome Sequencing of e-waste polymer degrading bacterium Pseudomonas sp. strain PE08.</title>
        <authorList>
            <person name="Kirdat K."/>
            <person name="Debbarma P."/>
            <person name="Narawade N."/>
            <person name="Suyal D."/>
            <person name="Thorat V."/>
            <person name="Shouche Y."/>
            <person name="Goel R."/>
            <person name="Yadav A."/>
        </authorList>
    </citation>
    <scope>NUCLEOTIDE SEQUENCE [LARGE SCALE GENOMIC DNA]</scope>
    <source>
        <strain evidence="5 6">PE08</strain>
    </source>
</reference>
<accession>A0A5J6QGW8</accession>
<dbReference type="SUPFAM" id="SSF54427">
    <property type="entry name" value="NTF2-like"/>
    <property type="match status" value="1"/>
</dbReference>